<evidence type="ECO:0000313" key="7">
    <source>
        <dbReference type="Proteomes" id="UP000078368"/>
    </source>
</evidence>
<accession>A0A179B4W6</accession>
<keyword evidence="2" id="KW-0238">DNA-binding</keyword>
<dbReference type="Gene3D" id="1.20.120.530">
    <property type="entry name" value="GntR ligand-binding domain-like"/>
    <property type="match status" value="1"/>
</dbReference>
<evidence type="ECO:0000256" key="1">
    <source>
        <dbReference type="ARBA" id="ARBA00023015"/>
    </source>
</evidence>
<feature type="compositionally biased region" description="Low complexity" evidence="4">
    <location>
        <begin position="62"/>
        <end position="79"/>
    </location>
</feature>
<dbReference type="AlphaFoldDB" id="A0A179B4W6"/>
<keyword evidence="3" id="KW-0804">Transcription</keyword>
<dbReference type="GO" id="GO:0003700">
    <property type="term" value="F:DNA-binding transcription factor activity"/>
    <property type="evidence" value="ECO:0007669"/>
    <property type="project" value="InterPro"/>
</dbReference>
<evidence type="ECO:0000256" key="3">
    <source>
        <dbReference type="ARBA" id="ARBA00023163"/>
    </source>
</evidence>
<dbReference type="RefSeq" id="WP_197480396.1">
    <property type="nucleotide sequence ID" value="NZ_LVZK01000001.1"/>
</dbReference>
<sequence length="330" mass="34828">MAPNDDGAGAQGAGAARAGQPVPERSLDSPHAGRKAWALPPARKADVEGSRAGGSEGRAFERASGPASARASGPAAPEGATDYEALLGELGRQIATGSRPAGTVMTLADLEAEFGVSRTLVRDVVKVLEGLGMVTSRRRVGVTVEPRGSWQLLDPHVIAWRMYDADERRHHILEISELRRGIEPEAARLAASRGLPGAQRLVELAERMRDLGVEGRGADPEFLAADIEFHELVSSLSGNEIFARLGAMVGSLLVERTHWDLQPAHPDADAVRCHIRLARAIRDGDPETAAESASFIVTQAADEVGGAKTEQTSGAKGRPSGDETHTNSAN</sequence>
<dbReference type="PANTHER" id="PTHR43537:SF44">
    <property type="entry name" value="GNTR FAMILY REGULATORY PROTEIN"/>
    <property type="match status" value="1"/>
</dbReference>
<dbReference type="Proteomes" id="UP000078368">
    <property type="component" value="Unassembled WGS sequence"/>
</dbReference>
<feature type="region of interest" description="Disordered" evidence="4">
    <location>
        <begin position="297"/>
        <end position="330"/>
    </location>
</feature>
<reference evidence="6 7" key="1">
    <citation type="submission" date="2016-04" db="EMBL/GenBank/DDBJ databases">
        <title>Peptidophaga gingivicola gen. nov., sp. nov., isolated from human subgingival plaque.</title>
        <authorList>
            <person name="Beall C.J."/>
            <person name="Mokrzan E.M."/>
            <person name="Griffen A.L."/>
            <person name="Leys E.J."/>
        </authorList>
    </citation>
    <scope>NUCLEOTIDE SEQUENCE [LARGE SCALE GENOMIC DNA]</scope>
    <source>
        <strain evidence="6 7">BA112</strain>
    </source>
</reference>
<dbReference type="SUPFAM" id="SSF48008">
    <property type="entry name" value="GntR ligand-binding domain-like"/>
    <property type="match status" value="1"/>
</dbReference>
<dbReference type="GO" id="GO:0003677">
    <property type="term" value="F:DNA binding"/>
    <property type="evidence" value="ECO:0007669"/>
    <property type="project" value="UniProtKB-KW"/>
</dbReference>
<proteinExistence type="predicted"/>
<dbReference type="PANTHER" id="PTHR43537">
    <property type="entry name" value="TRANSCRIPTIONAL REGULATOR, GNTR FAMILY"/>
    <property type="match status" value="1"/>
</dbReference>
<feature type="compositionally biased region" description="Basic and acidic residues" evidence="4">
    <location>
        <begin position="319"/>
        <end position="330"/>
    </location>
</feature>
<dbReference type="SMART" id="SM00895">
    <property type="entry name" value="FCD"/>
    <property type="match status" value="1"/>
</dbReference>
<organism evidence="6 7">
    <name type="scientific">Peptidiphaga gingivicola</name>
    <dbReference type="NCBI Taxonomy" id="2741497"/>
    <lineage>
        <taxon>Bacteria</taxon>
        <taxon>Bacillati</taxon>
        <taxon>Actinomycetota</taxon>
        <taxon>Actinomycetes</taxon>
        <taxon>Actinomycetales</taxon>
        <taxon>Actinomycetaceae</taxon>
        <taxon>Peptidiphaga</taxon>
    </lineage>
</organism>
<dbReference type="InterPro" id="IPR011711">
    <property type="entry name" value="GntR_C"/>
</dbReference>
<dbReference type="PROSITE" id="PS50949">
    <property type="entry name" value="HTH_GNTR"/>
    <property type="match status" value="1"/>
</dbReference>
<dbReference type="STRING" id="1823756.A4H34_02600"/>
<dbReference type="EMBL" id="LVZK01000001">
    <property type="protein sequence ID" value="OAP86084.1"/>
    <property type="molecule type" value="Genomic_DNA"/>
</dbReference>
<protein>
    <recommendedName>
        <fullName evidence="5">HTH gntR-type domain-containing protein</fullName>
    </recommendedName>
</protein>
<feature type="domain" description="HTH gntR-type" evidence="5">
    <location>
        <begin position="80"/>
        <end position="147"/>
    </location>
</feature>
<evidence type="ECO:0000259" key="5">
    <source>
        <dbReference type="PROSITE" id="PS50949"/>
    </source>
</evidence>
<feature type="region of interest" description="Disordered" evidence="4">
    <location>
        <begin position="1"/>
        <end position="79"/>
    </location>
</feature>
<name>A0A179B4W6_9ACTO</name>
<dbReference type="Pfam" id="PF07729">
    <property type="entry name" value="FCD"/>
    <property type="match status" value="1"/>
</dbReference>
<evidence type="ECO:0000256" key="2">
    <source>
        <dbReference type="ARBA" id="ARBA00023125"/>
    </source>
</evidence>
<dbReference type="InterPro" id="IPR036390">
    <property type="entry name" value="WH_DNA-bd_sf"/>
</dbReference>
<evidence type="ECO:0000313" key="6">
    <source>
        <dbReference type="EMBL" id="OAP86084.1"/>
    </source>
</evidence>
<dbReference type="InterPro" id="IPR008920">
    <property type="entry name" value="TF_FadR/GntR_C"/>
</dbReference>
<evidence type="ECO:0000256" key="4">
    <source>
        <dbReference type="SAM" id="MobiDB-lite"/>
    </source>
</evidence>
<dbReference type="InterPro" id="IPR000524">
    <property type="entry name" value="Tscrpt_reg_HTH_GntR"/>
</dbReference>
<comment type="caution">
    <text evidence="6">The sequence shown here is derived from an EMBL/GenBank/DDBJ whole genome shotgun (WGS) entry which is preliminary data.</text>
</comment>
<dbReference type="SUPFAM" id="SSF46785">
    <property type="entry name" value="Winged helix' DNA-binding domain"/>
    <property type="match status" value="1"/>
</dbReference>
<keyword evidence="1" id="KW-0805">Transcription regulation</keyword>
<dbReference type="Gene3D" id="1.10.10.10">
    <property type="entry name" value="Winged helix-like DNA-binding domain superfamily/Winged helix DNA-binding domain"/>
    <property type="match status" value="1"/>
</dbReference>
<dbReference type="Pfam" id="PF00392">
    <property type="entry name" value="GntR"/>
    <property type="match status" value="1"/>
</dbReference>
<gene>
    <name evidence="6" type="ORF">A4H34_02600</name>
</gene>
<dbReference type="InterPro" id="IPR036388">
    <property type="entry name" value="WH-like_DNA-bd_sf"/>
</dbReference>
<keyword evidence="7" id="KW-1185">Reference proteome</keyword>